<dbReference type="PANTHER" id="PTHR11481">
    <property type="entry name" value="IMMUNOGLOBULIN FC RECEPTOR"/>
    <property type="match status" value="1"/>
</dbReference>
<dbReference type="Gene3D" id="2.60.40.10">
    <property type="entry name" value="Immunoglobulins"/>
    <property type="match status" value="2"/>
</dbReference>
<name>A0A8C3P1Y7_9PASS</name>
<dbReference type="GO" id="GO:0004888">
    <property type="term" value="F:transmembrane signaling receptor activity"/>
    <property type="evidence" value="ECO:0007669"/>
    <property type="project" value="TreeGrafter"/>
</dbReference>
<evidence type="ECO:0000313" key="4">
    <source>
        <dbReference type="Ensembl" id="ENSCRFP00000004582.1"/>
    </source>
</evidence>
<dbReference type="PANTHER" id="PTHR11481:SF64">
    <property type="entry name" value="FC RECEPTOR-LIKE PROTEIN 4"/>
    <property type="match status" value="1"/>
</dbReference>
<dbReference type="GO" id="GO:0006955">
    <property type="term" value="P:immune response"/>
    <property type="evidence" value="ECO:0007669"/>
    <property type="project" value="TreeGrafter"/>
</dbReference>
<dbReference type="InterPro" id="IPR007110">
    <property type="entry name" value="Ig-like_dom"/>
</dbReference>
<evidence type="ECO:0000256" key="1">
    <source>
        <dbReference type="ARBA" id="ARBA00022729"/>
    </source>
</evidence>
<dbReference type="InterPro" id="IPR050488">
    <property type="entry name" value="Ig_Fc_receptor"/>
</dbReference>
<dbReference type="InterPro" id="IPR013783">
    <property type="entry name" value="Ig-like_fold"/>
</dbReference>
<keyword evidence="2" id="KW-1015">Disulfide bond</keyword>
<feature type="domain" description="Ig-like" evidence="3">
    <location>
        <begin position="95"/>
        <end position="167"/>
    </location>
</feature>
<dbReference type="Pfam" id="PF13895">
    <property type="entry name" value="Ig_2"/>
    <property type="match status" value="1"/>
</dbReference>
<dbReference type="SUPFAM" id="SSF48726">
    <property type="entry name" value="Immunoglobulin"/>
    <property type="match status" value="2"/>
</dbReference>
<reference evidence="4" key="1">
    <citation type="submission" date="2025-08" db="UniProtKB">
        <authorList>
            <consortium name="Ensembl"/>
        </authorList>
    </citation>
    <scope>IDENTIFICATION</scope>
</reference>
<dbReference type="GO" id="GO:0009897">
    <property type="term" value="C:external side of plasma membrane"/>
    <property type="evidence" value="ECO:0007669"/>
    <property type="project" value="TreeGrafter"/>
</dbReference>
<organism evidence="4 5">
    <name type="scientific">Cyanoderma ruficeps</name>
    <name type="common">rufous-capped babbler</name>
    <dbReference type="NCBI Taxonomy" id="181631"/>
    <lineage>
        <taxon>Eukaryota</taxon>
        <taxon>Metazoa</taxon>
        <taxon>Chordata</taxon>
        <taxon>Craniata</taxon>
        <taxon>Vertebrata</taxon>
        <taxon>Euteleostomi</taxon>
        <taxon>Archelosauria</taxon>
        <taxon>Archosauria</taxon>
        <taxon>Dinosauria</taxon>
        <taxon>Saurischia</taxon>
        <taxon>Theropoda</taxon>
        <taxon>Coelurosauria</taxon>
        <taxon>Aves</taxon>
        <taxon>Neognathae</taxon>
        <taxon>Neoaves</taxon>
        <taxon>Telluraves</taxon>
        <taxon>Australaves</taxon>
        <taxon>Passeriformes</taxon>
        <taxon>Sylvioidea</taxon>
        <taxon>Timaliidae</taxon>
        <taxon>Cyanoderma</taxon>
    </lineage>
</organism>
<accession>A0A8C3P1Y7</accession>
<evidence type="ECO:0000313" key="5">
    <source>
        <dbReference type="Proteomes" id="UP000694396"/>
    </source>
</evidence>
<keyword evidence="1" id="KW-0732">Signal</keyword>
<evidence type="ECO:0000259" key="3">
    <source>
        <dbReference type="PROSITE" id="PS50835"/>
    </source>
</evidence>
<evidence type="ECO:0000256" key="2">
    <source>
        <dbReference type="ARBA" id="ARBA00023157"/>
    </source>
</evidence>
<sequence length="186" mass="20435">MPCPHPAVPSPVVALAGWCPLSPTGTQTTQLLVKPAWTPAVLWDRVTLTCRGWGAAGATTWYKDRQRWDQKGLDHVFVDASGTYMCHRPGSGLSPSVTVSDGPLVLQVPTRELLEGDTVTLRCRGWQDMSVAGVQYYHGDKEVSWSSTENEWSLSTLQLHHNGHYHCKGLVTSRGWQKSGPVTLTV</sequence>
<keyword evidence="5" id="KW-1185">Reference proteome</keyword>
<dbReference type="AlphaFoldDB" id="A0A8C3P1Y7"/>
<dbReference type="PROSITE" id="PS50835">
    <property type="entry name" value="IG_LIKE"/>
    <property type="match status" value="1"/>
</dbReference>
<reference evidence="4" key="2">
    <citation type="submission" date="2025-09" db="UniProtKB">
        <authorList>
            <consortium name="Ensembl"/>
        </authorList>
    </citation>
    <scope>IDENTIFICATION</scope>
</reference>
<dbReference type="InterPro" id="IPR003598">
    <property type="entry name" value="Ig_sub2"/>
</dbReference>
<dbReference type="GO" id="GO:0007166">
    <property type="term" value="P:cell surface receptor signaling pathway"/>
    <property type="evidence" value="ECO:0007669"/>
    <property type="project" value="TreeGrafter"/>
</dbReference>
<dbReference type="InterPro" id="IPR036179">
    <property type="entry name" value="Ig-like_dom_sf"/>
</dbReference>
<protein>
    <recommendedName>
        <fullName evidence="3">Ig-like domain-containing protein</fullName>
    </recommendedName>
</protein>
<dbReference type="SMART" id="SM00408">
    <property type="entry name" value="IGc2"/>
    <property type="match status" value="1"/>
</dbReference>
<dbReference type="Proteomes" id="UP000694396">
    <property type="component" value="Unplaced"/>
</dbReference>
<dbReference type="Ensembl" id="ENSCRFT00000004761.1">
    <property type="protein sequence ID" value="ENSCRFP00000004582.1"/>
    <property type="gene ID" value="ENSCRFG00000003709.1"/>
</dbReference>
<proteinExistence type="predicted"/>